<dbReference type="AlphaFoldDB" id="A0A163D1Q5"/>
<dbReference type="VEuPathDB" id="FungiDB:PHYBLDRAFT_173564"/>
<gene>
    <name evidence="1" type="ORF">PHYBLDRAFT_173564</name>
</gene>
<dbReference type="EMBL" id="KV440996">
    <property type="protein sequence ID" value="OAD68070.1"/>
    <property type="molecule type" value="Genomic_DNA"/>
</dbReference>
<proteinExistence type="predicted"/>
<reference evidence="2" key="1">
    <citation type="submission" date="2015-06" db="EMBL/GenBank/DDBJ databases">
        <title>Expansion of signal transduction pathways in fungi by whole-genome duplication.</title>
        <authorList>
            <consortium name="DOE Joint Genome Institute"/>
            <person name="Corrochano L.M."/>
            <person name="Kuo A."/>
            <person name="Marcet-Houben M."/>
            <person name="Polaino S."/>
            <person name="Salamov A."/>
            <person name="Villalobos J.M."/>
            <person name="Alvarez M.I."/>
            <person name="Avalos J."/>
            <person name="Benito E.P."/>
            <person name="Benoit I."/>
            <person name="Burger G."/>
            <person name="Camino L.P."/>
            <person name="Canovas D."/>
            <person name="Cerda-Olmedo E."/>
            <person name="Cheng J.-F."/>
            <person name="Dominguez A."/>
            <person name="Elias M."/>
            <person name="Eslava A.P."/>
            <person name="Glaser F."/>
            <person name="Grimwood J."/>
            <person name="Gutierrez G."/>
            <person name="Heitman J."/>
            <person name="Henrissat B."/>
            <person name="Iturriaga E.A."/>
            <person name="Lang B.F."/>
            <person name="Lavin J.L."/>
            <person name="Lee S."/>
            <person name="Li W."/>
            <person name="Lindquist E."/>
            <person name="Lopez-Garcia S."/>
            <person name="Luque E.M."/>
            <person name="Marcos A.T."/>
            <person name="Martin J."/>
            <person name="McCluskey K."/>
            <person name="Medina H.R."/>
            <person name="Miralles-Duran A."/>
            <person name="Miyazaki A."/>
            <person name="Munoz-Torres E."/>
            <person name="Oguiza J.A."/>
            <person name="Ohm R."/>
            <person name="Olmedo M."/>
            <person name="Orejas M."/>
            <person name="Ortiz-Castellanos L."/>
            <person name="Pisabarro A.G."/>
            <person name="Rodriguez-Romero J."/>
            <person name="Ruiz-Herrera J."/>
            <person name="Ruiz-Vazquez R."/>
            <person name="Sanz C."/>
            <person name="Schackwitz W."/>
            <person name="Schmutz J."/>
            <person name="Shahriari M."/>
            <person name="Shelest E."/>
            <person name="Silva-Franco F."/>
            <person name="Soanes D."/>
            <person name="Syed K."/>
            <person name="Tagua V.G."/>
            <person name="Talbot N.J."/>
            <person name="Thon M."/>
            <person name="De vries R.P."/>
            <person name="Wiebenga A."/>
            <person name="Yadav J.S."/>
            <person name="Braun E.L."/>
            <person name="Baker S."/>
            <person name="Garre V."/>
            <person name="Horwitz B."/>
            <person name="Torres-Martinez S."/>
            <person name="Idnurm A."/>
            <person name="Herrera-Estrella A."/>
            <person name="Gabaldon T."/>
            <person name="Grigoriev I.V."/>
        </authorList>
    </citation>
    <scope>NUCLEOTIDE SEQUENCE [LARGE SCALE GENOMIC DNA]</scope>
    <source>
        <strain evidence="2">NRRL 1555(-)</strain>
    </source>
</reference>
<accession>A0A163D1Q5</accession>
<dbReference type="RefSeq" id="XP_018286110.1">
    <property type="nucleotide sequence ID" value="XM_018437058.1"/>
</dbReference>
<evidence type="ECO:0000313" key="1">
    <source>
        <dbReference type="EMBL" id="OAD68070.1"/>
    </source>
</evidence>
<dbReference type="GeneID" id="28997964"/>
<name>A0A163D1Q5_PHYB8</name>
<organism evidence="1 2">
    <name type="scientific">Phycomyces blakesleeanus (strain ATCC 8743b / DSM 1359 / FGSC 10004 / NBRC 33097 / NRRL 1555)</name>
    <dbReference type="NCBI Taxonomy" id="763407"/>
    <lineage>
        <taxon>Eukaryota</taxon>
        <taxon>Fungi</taxon>
        <taxon>Fungi incertae sedis</taxon>
        <taxon>Mucoromycota</taxon>
        <taxon>Mucoromycotina</taxon>
        <taxon>Mucoromycetes</taxon>
        <taxon>Mucorales</taxon>
        <taxon>Phycomycetaceae</taxon>
        <taxon>Phycomyces</taxon>
    </lineage>
</organism>
<dbReference type="InParanoid" id="A0A163D1Q5"/>
<protein>
    <submittedName>
        <fullName evidence="1">Uncharacterized protein</fullName>
    </submittedName>
</protein>
<sequence length="136" mass="15481">MLLIESSMFIHLDREAGKEYLAINNLFVFGEVAHIEYCCVAGSRTYNLEIMSTIFLKKNVNRHFNYFNGVEFHELLFSEEDQKMSLSGHCAVKINSLFFSFGLTSDVDSRISLTNTHDRNNSLGKNMIVTAETAIN</sequence>
<evidence type="ECO:0000313" key="2">
    <source>
        <dbReference type="Proteomes" id="UP000077315"/>
    </source>
</evidence>
<dbReference type="Proteomes" id="UP000077315">
    <property type="component" value="Unassembled WGS sequence"/>
</dbReference>
<keyword evidence="2" id="KW-1185">Reference proteome</keyword>